<dbReference type="EMBL" id="AGBW02010346">
    <property type="protein sequence ID" value="OWR48676.1"/>
    <property type="molecule type" value="Genomic_DNA"/>
</dbReference>
<proteinExistence type="predicted"/>
<gene>
    <name evidence="1" type="ORF">KGM_202964</name>
</gene>
<dbReference type="KEGG" id="dpl:KGM_202964"/>
<keyword evidence="2" id="KW-1185">Reference proteome</keyword>
<protein>
    <submittedName>
        <fullName evidence="1">Uncharacterized protein</fullName>
    </submittedName>
</protein>
<reference evidence="1 2" key="1">
    <citation type="journal article" date="2011" name="Cell">
        <title>The monarch butterfly genome yields insights into long-distance migration.</title>
        <authorList>
            <person name="Zhan S."/>
            <person name="Merlin C."/>
            <person name="Boore J.L."/>
            <person name="Reppert S.M."/>
        </authorList>
    </citation>
    <scope>NUCLEOTIDE SEQUENCE [LARGE SCALE GENOMIC DNA]</scope>
    <source>
        <strain evidence="1">F-2</strain>
    </source>
</reference>
<dbReference type="OrthoDB" id="7477067at2759"/>
<sequence>MFSVARRGEFRYGILKRRRIAVNKRLLLSLLLATEVIEIIASDICEPEVLYRKSTELTYTMSCQNCVDVCDTTTKTAITALKSWLQAHEEAQVMLASVLVVVGVWWLVRTFLALLINLVCPVIVVLLAVLCVPQLRAPLLGQNYPAVANLMRNILLKLAENIKS</sequence>
<dbReference type="Proteomes" id="UP000007151">
    <property type="component" value="Unassembled WGS sequence"/>
</dbReference>
<evidence type="ECO:0000313" key="1">
    <source>
        <dbReference type="EMBL" id="OWR48676.1"/>
    </source>
</evidence>
<accession>A0A212F4L9</accession>
<name>A0A212F4L9_DANPL</name>
<evidence type="ECO:0000313" key="2">
    <source>
        <dbReference type="Proteomes" id="UP000007151"/>
    </source>
</evidence>
<comment type="caution">
    <text evidence="1">The sequence shown here is derived from an EMBL/GenBank/DDBJ whole genome shotgun (WGS) entry which is preliminary data.</text>
</comment>
<organism evidence="1 2">
    <name type="scientific">Danaus plexippus plexippus</name>
    <dbReference type="NCBI Taxonomy" id="278856"/>
    <lineage>
        <taxon>Eukaryota</taxon>
        <taxon>Metazoa</taxon>
        <taxon>Ecdysozoa</taxon>
        <taxon>Arthropoda</taxon>
        <taxon>Hexapoda</taxon>
        <taxon>Insecta</taxon>
        <taxon>Pterygota</taxon>
        <taxon>Neoptera</taxon>
        <taxon>Endopterygota</taxon>
        <taxon>Lepidoptera</taxon>
        <taxon>Glossata</taxon>
        <taxon>Ditrysia</taxon>
        <taxon>Papilionoidea</taxon>
        <taxon>Nymphalidae</taxon>
        <taxon>Danainae</taxon>
        <taxon>Danaini</taxon>
        <taxon>Danaina</taxon>
        <taxon>Danaus</taxon>
        <taxon>Danaus</taxon>
    </lineage>
</organism>
<dbReference type="AlphaFoldDB" id="A0A212F4L9"/>